<dbReference type="GO" id="GO:0016491">
    <property type="term" value="F:oxidoreductase activity"/>
    <property type="evidence" value="ECO:0007669"/>
    <property type="project" value="UniProtKB-KW"/>
</dbReference>
<organism evidence="5 6">
    <name type="scientific">Amniculicola lignicola CBS 123094</name>
    <dbReference type="NCBI Taxonomy" id="1392246"/>
    <lineage>
        <taxon>Eukaryota</taxon>
        <taxon>Fungi</taxon>
        <taxon>Dikarya</taxon>
        <taxon>Ascomycota</taxon>
        <taxon>Pezizomycotina</taxon>
        <taxon>Dothideomycetes</taxon>
        <taxon>Pleosporomycetidae</taxon>
        <taxon>Pleosporales</taxon>
        <taxon>Amniculicolaceae</taxon>
        <taxon>Amniculicola</taxon>
    </lineage>
</organism>
<dbReference type="Proteomes" id="UP000799779">
    <property type="component" value="Unassembled WGS sequence"/>
</dbReference>
<dbReference type="EMBL" id="ML977628">
    <property type="protein sequence ID" value="KAF1996216.1"/>
    <property type="molecule type" value="Genomic_DNA"/>
</dbReference>
<keyword evidence="3" id="KW-0560">Oxidoreductase</keyword>
<dbReference type="OrthoDB" id="191139at2759"/>
<dbReference type="InterPro" id="IPR036291">
    <property type="entry name" value="NAD(P)-bd_dom_sf"/>
</dbReference>
<dbReference type="Gene3D" id="3.40.50.720">
    <property type="entry name" value="NAD(P)-binding Rossmann-like Domain"/>
    <property type="match status" value="1"/>
</dbReference>
<keyword evidence="6" id="KW-1185">Reference proteome</keyword>
<evidence type="ECO:0000256" key="1">
    <source>
        <dbReference type="ARBA" id="ARBA00006484"/>
    </source>
</evidence>
<dbReference type="PANTHER" id="PTHR24320">
    <property type="entry name" value="RETINOL DEHYDROGENASE"/>
    <property type="match status" value="1"/>
</dbReference>
<reference evidence="5" key="1">
    <citation type="journal article" date="2020" name="Stud. Mycol.">
        <title>101 Dothideomycetes genomes: a test case for predicting lifestyles and emergence of pathogens.</title>
        <authorList>
            <person name="Haridas S."/>
            <person name="Albert R."/>
            <person name="Binder M."/>
            <person name="Bloem J."/>
            <person name="Labutti K."/>
            <person name="Salamov A."/>
            <person name="Andreopoulos B."/>
            <person name="Baker S."/>
            <person name="Barry K."/>
            <person name="Bills G."/>
            <person name="Bluhm B."/>
            <person name="Cannon C."/>
            <person name="Castanera R."/>
            <person name="Culley D."/>
            <person name="Daum C."/>
            <person name="Ezra D."/>
            <person name="Gonzalez J."/>
            <person name="Henrissat B."/>
            <person name="Kuo A."/>
            <person name="Liang C."/>
            <person name="Lipzen A."/>
            <person name="Lutzoni F."/>
            <person name="Magnuson J."/>
            <person name="Mondo S."/>
            <person name="Nolan M."/>
            <person name="Ohm R."/>
            <person name="Pangilinan J."/>
            <person name="Park H.-J."/>
            <person name="Ramirez L."/>
            <person name="Alfaro M."/>
            <person name="Sun H."/>
            <person name="Tritt A."/>
            <person name="Yoshinaga Y."/>
            <person name="Zwiers L.-H."/>
            <person name="Turgeon B."/>
            <person name="Goodwin S."/>
            <person name="Spatafora J."/>
            <person name="Crous P."/>
            <person name="Grigoriev I."/>
        </authorList>
    </citation>
    <scope>NUCLEOTIDE SEQUENCE</scope>
    <source>
        <strain evidence="5">CBS 123094</strain>
    </source>
</reference>
<dbReference type="Pfam" id="PF00106">
    <property type="entry name" value="adh_short"/>
    <property type="match status" value="1"/>
</dbReference>
<accession>A0A6A5WEY4</accession>
<dbReference type="PRINTS" id="PR00080">
    <property type="entry name" value="SDRFAMILY"/>
</dbReference>
<dbReference type="PRINTS" id="PR00081">
    <property type="entry name" value="GDHRDH"/>
</dbReference>
<dbReference type="PANTHER" id="PTHR24320:SF282">
    <property type="entry name" value="WW DOMAIN-CONTAINING OXIDOREDUCTASE"/>
    <property type="match status" value="1"/>
</dbReference>
<evidence type="ECO:0000313" key="6">
    <source>
        <dbReference type="Proteomes" id="UP000799779"/>
    </source>
</evidence>
<name>A0A6A5WEY4_9PLEO</name>
<evidence type="ECO:0000256" key="3">
    <source>
        <dbReference type="ARBA" id="ARBA00023002"/>
    </source>
</evidence>
<dbReference type="InterPro" id="IPR002347">
    <property type="entry name" value="SDR_fam"/>
</dbReference>
<comment type="similarity">
    <text evidence="1 4">Belongs to the short-chain dehydrogenases/reductases (SDR) family.</text>
</comment>
<protein>
    <submittedName>
        <fullName evidence="5">Oxidoreductase-like protein</fullName>
    </submittedName>
</protein>
<dbReference type="CDD" id="cd05327">
    <property type="entry name" value="retinol-DH_like_SDR_c_like"/>
    <property type="match status" value="1"/>
</dbReference>
<sequence length="367" mass="40288">MEQSEGQTAPDLGHPRLAFGKVLSALDRFLERHFSFLFVFINVVIPYLQEFYQDMGAGKNFNPIRDIPSLKGKVILVTGGNAGLGKQTIAFLAQHQPQRIYLAARTASKAQSALADIKKDVPDAPVELLSLDLASFASIKSAAASFLAREQRLDLLINNAGVMALPYALTKEGYEIQFGTNHVGHALLTKLLLPTMLKTASEEGSDVRIVNVTSMGHRMAPSGGIIFDQKALEPLSTWRRYGQSKLANILFTRELATRYPQITSVAIHPGVIITDLYAELRTNWFMTLMVNIYRAISPILPGHFRDATGGALNQTWAATTDKQDVKNGDFYNPVGSHSSGSAASRDMGLAKKLWEWTEGEFGKHGIN</sequence>
<keyword evidence="2" id="KW-0521">NADP</keyword>
<gene>
    <name evidence="5" type="ORF">P154DRAFT_525781</name>
</gene>
<evidence type="ECO:0000256" key="4">
    <source>
        <dbReference type="RuleBase" id="RU000363"/>
    </source>
</evidence>
<dbReference type="AlphaFoldDB" id="A0A6A5WEY4"/>
<proteinExistence type="inferred from homology"/>
<evidence type="ECO:0000256" key="2">
    <source>
        <dbReference type="ARBA" id="ARBA00022857"/>
    </source>
</evidence>
<evidence type="ECO:0000313" key="5">
    <source>
        <dbReference type="EMBL" id="KAF1996216.1"/>
    </source>
</evidence>
<dbReference type="SUPFAM" id="SSF51735">
    <property type="entry name" value="NAD(P)-binding Rossmann-fold domains"/>
    <property type="match status" value="1"/>
</dbReference>